<dbReference type="Pfam" id="PF07593">
    <property type="entry name" value="UnbV_ASPIC"/>
    <property type="match status" value="2"/>
</dbReference>
<dbReference type="PANTHER" id="PTHR16026">
    <property type="entry name" value="CARTILAGE ACIDIC PROTEIN 1"/>
    <property type="match status" value="1"/>
</dbReference>
<dbReference type="Proteomes" id="UP001207918">
    <property type="component" value="Unassembled WGS sequence"/>
</dbReference>
<dbReference type="InterPro" id="IPR028994">
    <property type="entry name" value="Integrin_alpha_N"/>
</dbReference>
<evidence type="ECO:0000256" key="1">
    <source>
        <dbReference type="ARBA" id="ARBA00022729"/>
    </source>
</evidence>
<dbReference type="PANTHER" id="PTHR16026:SF0">
    <property type="entry name" value="CARTILAGE ACIDIC PROTEIN 1"/>
    <property type="match status" value="1"/>
</dbReference>
<proteinExistence type="predicted"/>
<evidence type="ECO:0000313" key="4">
    <source>
        <dbReference type="Proteomes" id="UP001207918"/>
    </source>
</evidence>
<name>A0ABT3PQ56_9BACT</name>
<protein>
    <submittedName>
        <fullName evidence="3">VCBS repeat-containing protein</fullName>
    </submittedName>
</protein>
<feature type="domain" description="ASPIC/UnbV" evidence="2">
    <location>
        <begin position="1160"/>
        <end position="1223"/>
    </location>
</feature>
<keyword evidence="1" id="KW-0732">Signal</keyword>
<accession>A0ABT3PQ56</accession>
<dbReference type="RefSeq" id="WP_265766767.1">
    <property type="nucleotide sequence ID" value="NZ_JAGGJA010000009.1"/>
</dbReference>
<gene>
    <name evidence="3" type="ORF">J6I44_14035</name>
</gene>
<dbReference type="InterPro" id="IPR027039">
    <property type="entry name" value="Crtac1"/>
</dbReference>
<dbReference type="SUPFAM" id="SSF69318">
    <property type="entry name" value="Integrin alpha N-terminal domain"/>
    <property type="match status" value="2"/>
</dbReference>
<dbReference type="InterPro" id="IPR013517">
    <property type="entry name" value="FG-GAP"/>
</dbReference>
<dbReference type="InterPro" id="IPR011519">
    <property type="entry name" value="UnbV_ASPIC"/>
</dbReference>
<keyword evidence="4" id="KW-1185">Reference proteome</keyword>
<evidence type="ECO:0000259" key="2">
    <source>
        <dbReference type="Pfam" id="PF07593"/>
    </source>
</evidence>
<dbReference type="Gene3D" id="2.130.10.130">
    <property type="entry name" value="Integrin alpha, N-terminal"/>
    <property type="match status" value="4"/>
</dbReference>
<organism evidence="3 4">
    <name type="scientific">Fodinibius salsisoli</name>
    <dbReference type="NCBI Taxonomy" id="2820877"/>
    <lineage>
        <taxon>Bacteria</taxon>
        <taxon>Pseudomonadati</taxon>
        <taxon>Balneolota</taxon>
        <taxon>Balneolia</taxon>
        <taxon>Balneolales</taxon>
        <taxon>Balneolaceae</taxon>
        <taxon>Fodinibius</taxon>
    </lineage>
</organism>
<dbReference type="EMBL" id="JAGGJA010000009">
    <property type="protein sequence ID" value="MCW9707981.1"/>
    <property type="molecule type" value="Genomic_DNA"/>
</dbReference>
<sequence length="1231" mass="136626">MDRTGLVALITYKRIFVRCLYLMICVVILSTCTPPSQPELQWQQEEGYRWAELQPEKDGTVGFEYISSATTNIEFANEVSTDSIRKNRHYLNGSGVAAGDIDGDGLVDLYFASLEGPNKLYKNIGGFEFKDITEQAGVAHEGYNSTGVVLTDVTGDGFPDLLVTSLTKTNELYINDGKGHFSLKKDSGLGKSKGSKTMTLADINSDGLLDLYITNYKLRTVRDLYSTEELDYDNTVTIKDGELIVNPPFDEYYTVIETEGGPYMNEVGTSDELYINQGEGSFKKTNSKDYFLNQDGGPTELPRDWGLTAKFQDVTGNGEPDLYVANDFWTPDRFWINQGDGTFQALNPEANPNISFASMGVDFSDINKDGHLDYITTEMLSQSHRMRMRQFAEHLEKRKGHILYNRNSLYLNRRDTTFAQIAHYSGLEASEWSWATYFMDVDLDGYEDVVIATGFAYDYQDMDTQIKHSGEGQSLGRGKGDVLDYPPLKLKNKAFRNNGDLMFSDVSTEWGFKTEDVSMGMALADLNNDGDLDLIMNRFNDTPAVYENQAGAPRIAVRLKGQSPNTAGIGAKVQLKGGPVPQKKEITAGGNYLSDSQKQVVFAAQEDDSTQILVVTWRDGEKSVIRNVKGNRIYEVYESGAVEPSGSSEIDTVTHAPIFADESDLISHTHHENEYDEFRFHPLLPKKLSRQGPGVAWVDVNEDGLDDLIIGSGKGSATDVFQNTGNGFKEIQVDQLTDEAPGDQTSIISWSTDKETNIVVGSANYEQGDPNVPSAYIYGFSSGGNVSSQAKIPGVLSTTGPIAAADYNGDDWIDLFIGGRFKPLQYPKNATSRLVINNGGEFQYDARNTQLFSDIGLVTGAVFTDFDSDGDPDLLLSMEWYPLKLFENDDGVFNEITKEVGLDQWSGWWNGIATGDFNNDGRPDIVATNLGLNSPYQIDEEHPPRMYYQDFNGDGKLDIVEAYYDRASNEYVPRNKLYDFDSMPSILRNVPSHRAYAKASVGEIFGRNFANIPYKEIKTLRQTVFLNTSDGFKAHPLPAEAQFTSASYVGVADFNNDGNEDLFLGQNNFSFRKSTPRLDAGRGLLLRGDGQGQFLPVLGTKSGIKIYGEQRGAGFSDFNEDRKVDLVISQNSGQTKVYVNQTKKPGISIRLVGPESNRDAIGSSIRIVYQDGSKGPRREIQAGSGYWSQNSKVQVMGTSREPDKIQITWFDGTTTLVNVSEDQENVIYYSK</sequence>
<comment type="caution">
    <text evidence="3">The sequence shown here is derived from an EMBL/GenBank/DDBJ whole genome shotgun (WGS) entry which is preliminary data.</text>
</comment>
<feature type="domain" description="ASPIC/UnbV" evidence="2">
    <location>
        <begin position="568"/>
        <end position="634"/>
    </location>
</feature>
<dbReference type="Pfam" id="PF13517">
    <property type="entry name" value="FG-GAP_3"/>
    <property type="match status" value="3"/>
</dbReference>
<reference evidence="3 4" key="1">
    <citation type="submission" date="2021-03" db="EMBL/GenBank/DDBJ databases">
        <title>Aliifodinibius sp. nov., a new bacterium isolated from saline soil.</title>
        <authorList>
            <person name="Galisteo C."/>
            <person name="De La Haba R."/>
            <person name="Sanchez-Porro C."/>
            <person name="Ventosa A."/>
        </authorList>
    </citation>
    <scope>NUCLEOTIDE SEQUENCE [LARGE SCALE GENOMIC DNA]</scope>
    <source>
        <strain evidence="3 4">1BSP15-2V2</strain>
    </source>
</reference>
<evidence type="ECO:0000313" key="3">
    <source>
        <dbReference type="EMBL" id="MCW9707981.1"/>
    </source>
</evidence>